<dbReference type="Proteomes" id="UP000745859">
    <property type="component" value="Unassembled WGS sequence"/>
</dbReference>
<gene>
    <name evidence="1" type="ORF">FHR24_001627</name>
</gene>
<comment type="caution">
    <text evidence="1">The sequence shown here is derived from an EMBL/GenBank/DDBJ whole genome shotgun (WGS) entry which is preliminary data.</text>
</comment>
<reference evidence="1 2" key="1">
    <citation type="submission" date="2020-03" db="EMBL/GenBank/DDBJ databases">
        <title>Genomic Encyclopedia of Type Strains, Phase IV (KMG-IV): sequencing the most valuable type-strain genomes for metagenomic binning, comparative biology and taxonomic classification.</title>
        <authorList>
            <person name="Goeker M."/>
        </authorList>
    </citation>
    <scope>NUCLEOTIDE SEQUENCE [LARGE SCALE GENOMIC DNA]</scope>
    <source>
        <strain evidence="1 2">DSM 101599</strain>
    </source>
</reference>
<sequence>MILRASKFFGFCYADEIAEREFFAKNFNVSFKDNTAIFSFEFMRGLDIDIIKLNSTNFTFFEIEDVYLKNKLISFLTEFPQTKKLILTIQGMEKSIKHLKLTHKGFVIKLV</sequence>
<accession>A0ABX0U8W4</accession>
<protein>
    <submittedName>
        <fullName evidence="1">Uncharacterized protein</fullName>
    </submittedName>
</protein>
<dbReference type="RefSeq" id="WP_167186563.1">
    <property type="nucleotide sequence ID" value="NZ_JAASQL010000001.1"/>
</dbReference>
<organism evidence="1 2">
    <name type="scientific">Wenyingzhuangia heitensis</name>
    <dbReference type="NCBI Taxonomy" id="1487859"/>
    <lineage>
        <taxon>Bacteria</taxon>
        <taxon>Pseudomonadati</taxon>
        <taxon>Bacteroidota</taxon>
        <taxon>Flavobacteriia</taxon>
        <taxon>Flavobacteriales</taxon>
        <taxon>Flavobacteriaceae</taxon>
        <taxon>Wenyingzhuangia</taxon>
    </lineage>
</organism>
<keyword evidence="2" id="KW-1185">Reference proteome</keyword>
<proteinExistence type="predicted"/>
<name>A0ABX0U8W4_9FLAO</name>
<dbReference type="EMBL" id="JAASQL010000001">
    <property type="protein sequence ID" value="NIJ45188.1"/>
    <property type="molecule type" value="Genomic_DNA"/>
</dbReference>
<evidence type="ECO:0000313" key="1">
    <source>
        <dbReference type="EMBL" id="NIJ45188.1"/>
    </source>
</evidence>
<evidence type="ECO:0000313" key="2">
    <source>
        <dbReference type="Proteomes" id="UP000745859"/>
    </source>
</evidence>